<keyword evidence="1" id="KW-0472">Membrane</keyword>
<evidence type="ECO:0000256" key="1">
    <source>
        <dbReference type="SAM" id="Phobius"/>
    </source>
</evidence>
<feature type="transmembrane region" description="Helical" evidence="1">
    <location>
        <begin position="12"/>
        <end position="31"/>
    </location>
</feature>
<name>A0A426XVI9_ENSVE</name>
<feature type="transmembrane region" description="Helical" evidence="1">
    <location>
        <begin position="52"/>
        <end position="74"/>
    </location>
</feature>
<accession>A0A426XVI9</accession>
<sequence>MIMLLPLQKFMSLTYIGGKLCASAPYFIFYVDSFHTAWSLHQVPPKLFHPSICIELMVAFVLIISLVSSLLSLISTQALTMPSCYVVMGRSSTRSCNDSHCSLTPLSFVELLSLCTPP</sequence>
<keyword evidence="1" id="KW-0812">Transmembrane</keyword>
<protein>
    <submittedName>
        <fullName evidence="2">Uncharacterized protein</fullName>
    </submittedName>
</protein>
<proteinExistence type="predicted"/>
<reference evidence="2 3" key="1">
    <citation type="journal article" date="2014" name="Agronomy (Basel)">
        <title>A Draft Genome Sequence for Ensete ventricosum, the Drought-Tolerant Tree Against Hunger.</title>
        <authorList>
            <person name="Harrison J."/>
            <person name="Moore K.A."/>
            <person name="Paszkiewicz K."/>
            <person name="Jones T."/>
            <person name="Grant M."/>
            <person name="Ambacheew D."/>
            <person name="Muzemil S."/>
            <person name="Studholme D.J."/>
        </authorList>
    </citation>
    <scope>NUCLEOTIDE SEQUENCE [LARGE SCALE GENOMIC DNA]</scope>
</reference>
<dbReference type="AlphaFoldDB" id="A0A426XVI9"/>
<dbReference type="EMBL" id="AMZH03017078">
    <property type="protein sequence ID" value="RRT43538.1"/>
    <property type="molecule type" value="Genomic_DNA"/>
</dbReference>
<evidence type="ECO:0000313" key="3">
    <source>
        <dbReference type="Proteomes" id="UP000287651"/>
    </source>
</evidence>
<comment type="caution">
    <text evidence="2">The sequence shown here is derived from an EMBL/GenBank/DDBJ whole genome shotgun (WGS) entry which is preliminary data.</text>
</comment>
<evidence type="ECO:0000313" key="2">
    <source>
        <dbReference type="EMBL" id="RRT43538.1"/>
    </source>
</evidence>
<keyword evidence="1" id="KW-1133">Transmembrane helix</keyword>
<gene>
    <name evidence="2" type="ORF">B296_00056345</name>
</gene>
<dbReference type="Proteomes" id="UP000287651">
    <property type="component" value="Unassembled WGS sequence"/>
</dbReference>
<organism evidence="2 3">
    <name type="scientific">Ensete ventricosum</name>
    <name type="common">Abyssinian banana</name>
    <name type="synonym">Musa ensete</name>
    <dbReference type="NCBI Taxonomy" id="4639"/>
    <lineage>
        <taxon>Eukaryota</taxon>
        <taxon>Viridiplantae</taxon>
        <taxon>Streptophyta</taxon>
        <taxon>Embryophyta</taxon>
        <taxon>Tracheophyta</taxon>
        <taxon>Spermatophyta</taxon>
        <taxon>Magnoliopsida</taxon>
        <taxon>Liliopsida</taxon>
        <taxon>Zingiberales</taxon>
        <taxon>Musaceae</taxon>
        <taxon>Ensete</taxon>
    </lineage>
</organism>